<keyword evidence="1" id="KW-0051">Antiviral defense</keyword>
<dbReference type="RefSeq" id="WP_117604963.1">
    <property type="nucleotide sequence ID" value="NZ_CATZTT010000046.1"/>
</dbReference>
<dbReference type="InterPro" id="IPR049435">
    <property type="entry name" value="Cas_Cas6_C"/>
</dbReference>
<dbReference type="PANTHER" id="PTHR36984">
    <property type="entry name" value="CRISPR-ASSOCIATED ENDORIBONUCLEASE CAS6 1"/>
    <property type="match status" value="1"/>
</dbReference>
<dbReference type="EMBL" id="QSVF01000014">
    <property type="protein sequence ID" value="RGO09743.1"/>
    <property type="molecule type" value="Genomic_DNA"/>
</dbReference>
<comment type="caution">
    <text evidence="3">The sequence shown here is derived from an EMBL/GenBank/DDBJ whole genome shotgun (WGS) entry which is preliminary data.</text>
</comment>
<dbReference type="InterPro" id="IPR010156">
    <property type="entry name" value="CRISPR-assoc_prot_Cas6"/>
</dbReference>
<dbReference type="GO" id="GO:0051607">
    <property type="term" value="P:defense response to virus"/>
    <property type="evidence" value="ECO:0007669"/>
    <property type="project" value="UniProtKB-KW"/>
</dbReference>
<evidence type="ECO:0000313" key="4">
    <source>
        <dbReference type="Proteomes" id="UP000261087"/>
    </source>
</evidence>
<organism evidence="3 4">
    <name type="scientific">Thomasclavelia spiroformis</name>
    <dbReference type="NCBI Taxonomy" id="29348"/>
    <lineage>
        <taxon>Bacteria</taxon>
        <taxon>Bacillati</taxon>
        <taxon>Bacillota</taxon>
        <taxon>Erysipelotrichia</taxon>
        <taxon>Erysipelotrichales</taxon>
        <taxon>Coprobacillaceae</taxon>
        <taxon>Thomasclavelia</taxon>
    </lineage>
</organism>
<dbReference type="GO" id="GO:0016788">
    <property type="term" value="F:hydrolase activity, acting on ester bonds"/>
    <property type="evidence" value="ECO:0007669"/>
    <property type="project" value="InterPro"/>
</dbReference>
<gene>
    <name evidence="3" type="primary">cas6</name>
    <name evidence="3" type="ORF">DXB31_06770</name>
</gene>
<evidence type="ECO:0000313" key="3">
    <source>
        <dbReference type="EMBL" id="RGO09743.1"/>
    </source>
</evidence>
<dbReference type="CDD" id="cd21140">
    <property type="entry name" value="Cas6_I-like"/>
    <property type="match status" value="1"/>
</dbReference>
<sequence length="238" mass="27599">MYKLKLDFELENNIIENNLNIAFSSFLKQSLEKYDNNLYEKMFVDKNKHLRKYCYCLKMKPIKRESGKTVLENNKFSVELTSLDFNELIAFYNTFLSKYKENKKFSLNQNAMKLTKVWLLPYKSNISDHVIIKMQSPLVVRNYTDNGQEYLSIEDDNFEEILNKTVNRFLNDISLKDERIQIKALKAKKTVMSLFRFKANATLGVFEIKGDLKAISALSLSGIGSYRGAGAGMFKIIG</sequence>
<dbReference type="AlphaFoldDB" id="A0A3E5FQP2"/>
<dbReference type="PANTHER" id="PTHR36984:SF3">
    <property type="entry name" value="CRISPR-ASSOCIATED ENDORIBONUCLEASE CAS6"/>
    <property type="match status" value="1"/>
</dbReference>
<reference evidence="3 4" key="1">
    <citation type="submission" date="2018-08" db="EMBL/GenBank/DDBJ databases">
        <title>A genome reference for cultivated species of the human gut microbiota.</title>
        <authorList>
            <person name="Zou Y."/>
            <person name="Xue W."/>
            <person name="Luo G."/>
        </authorList>
    </citation>
    <scope>NUCLEOTIDE SEQUENCE [LARGE SCALE GENOMIC DNA]</scope>
    <source>
        <strain evidence="3 4">OM02-6</strain>
    </source>
</reference>
<name>A0A3E5FQP2_9FIRM</name>
<dbReference type="Gene3D" id="3.30.70.1900">
    <property type="match status" value="1"/>
</dbReference>
<accession>A0A3E5FQP2</accession>
<dbReference type="Proteomes" id="UP000261087">
    <property type="component" value="Unassembled WGS sequence"/>
</dbReference>
<dbReference type="Gene3D" id="3.30.70.1890">
    <property type="match status" value="1"/>
</dbReference>
<dbReference type="Pfam" id="PF01881">
    <property type="entry name" value="Cas_Cas6_C"/>
    <property type="match status" value="1"/>
</dbReference>
<protein>
    <submittedName>
        <fullName evidence="3">CRISPR-associated endoribonuclease Cas6</fullName>
    </submittedName>
</protein>
<dbReference type="InterPro" id="IPR045747">
    <property type="entry name" value="CRISPR-assoc_prot_Cas6_N_sf"/>
</dbReference>
<dbReference type="NCBIfam" id="TIGR01877">
    <property type="entry name" value="cas_cas6"/>
    <property type="match status" value="1"/>
</dbReference>
<evidence type="ECO:0000256" key="1">
    <source>
        <dbReference type="ARBA" id="ARBA00023118"/>
    </source>
</evidence>
<proteinExistence type="predicted"/>
<evidence type="ECO:0000259" key="2">
    <source>
        <dbReference type="Pfam" id="PF01881"/>
    </source>
</evidence>
<feature type="domain" description="CRISPR associated protein Cas6 C-terminal" evidence="2">
    <location>
        <begin position="126"/>
        <end position="236"/>
    </location>
</feature>